<dbReference type="Proteomes" id="UP001165079">
    <property type="component" value="Unassembled WGS sequence"/>
</dbReference>
<reference evidence="2" key="1">
    <citation type="submission" date="2023-03" db="EMBL/GenBank/DDBJ databases">
        <title>Actinorhabdospora filicis NBRC 111898.</title>
        <authorList>
            <person name="Ichikawa N."/>
            <person name="Sato H."/>
            <person name="Tonouchi N."/>
        </authorList>
    </citation>
    <scope>NUCLEOTIDE SEQUENCE</scope>
    <source>
        <strain evidence="2">NBRC 111898</strain>
    </source>
</reference>
<dbReference type="RefSeq" id="WP_285667525.1">
    <property type="nucleotide sequence ID" value="NZ_BSTX01000008.1"/>
</dbReference>
<dbReference type="Pfam" id="PF13560">
    <property type="entry name" value="HTH_31"/>
    <property type="match status" value="1"/>
</dbReference>
<comment type="caution">
    <text evidence="2">The sequence shown here is derived from an EMBL/GenBank/DDBJ whole genome shotgun (WGS) entry which is preliminary data.</text>
</comment>
<dbReference type="InterPro" id="IPR043917">
    <property type="entry name" value="DUF5753"/>
</dbReference>
<protein>
    <submittedName>
        <fullName evidence="2">Transcriptional regulator</fullName>
    </submittedName>
</protein>
<dbReference type="CDD" id="cd00093">
    <property type="entry name" value="HTH_XRE"/>
    <property type="match status" value="1"/>
</dbReference>
<gene>
    <name evidence="2" type="ORF">Afil01_67610</name>
</gene>
<dbReference type="InterPro" id="IPR001387">
    <property type="entry name" value="Cro/C1-type_HTH"/>
</dbReference>
<evidence type="ECO:0000259" key="1">
    <source>
        <dbReference type="PROSITE" id="PS50943"/>
    </source>
</evidence>
<feature type="domain" description="HTH cro/C1-type" evidence="1">
    <location>
        <begin position="19"/>
        <end position="73"/>
    </location>
</feature>
<sequence>MHPAESSPTVAARLLANELRRLRMAAGLSQADVAGELGCAPARVGHLETRRNQVRRSDLLVMLQLYKVPVERQVWYLDLAVKAKEKGWWDRASGVPEWFSSLIGLEWGATQIQTFELSVIPGLLQTRGYIEALFRDDPERPEDVIREFAEQRLRRQEALTRDRPMLLHAILDEAALRRMVGGPEVMREQLGHLVEVNQQPHIRVQVLPFVRGAVPGLESGFHLIGFGVEADPGVVYLETQIGGIFLEEENEITTYEVSWAKLTRSALTPDESSAMIKSLMKETK</sequence>
<dbReference type="SUPFAM" id="SSF47413">
    <property type="entry name" value="lambda repressor-like DNA-binding domains"/>
    <property type="match status" value="1"/>
</dbReference>
<keyword evidence="3" id="KW-1185">Reference proteome</keyword>
<dbReference type="EMBL" id="BSTX01000008">
    <property type="protein sequence ID" value="GLZ81954.1"/>
    <property type="molecule type" value="Genomic_DNA"/>
</dbReference>
<dbReference type="SMART" id="SM00530">
    <property type="entry name" value="HTH_XRE"/>
    <property type="match status" value="1"/>
</dbReference>
<proteinExistence type="predicted"/>
<evidence type="ECO:0000313" key="2">
    <source>
        <dbReference type="EMBL" id="GLZ81954.1"/>
    </source>
</evidence>
<organism evidence="2 3">
    <name type="scientific">Actinorhabdospora filicis</name>
    <dbReference type="NCBI Taxonomy" id="1785913"/>
    <lineage>
        <taxon>Bacteria</taxon>
        <taxon>Bacillati</taxon>
        <taxon>Actinomycetota</taxon>
        <taxon>Actinomycetes</taxon>
        <taxon>Micromonosporales</taxon>
        <taxon>Micromonosporaceae</taxon>
        <taxon>Actinorhabdospora</taxon>
    </lineage>
</organism>
<accession>A0A9W6SU19</accession>
<evidence type="ECO:0000313" key="3">
    <source>
        <dbReference type="Proteomes" id="UP001165079"/>
    </source>
</evidence>
<dbReference type="Gene3D" id="1.10.260.40">
    <property type="entry name" value="lambda repressor-like DNA-binding domains"/>
    <property type="match status" value="1"/>
</dbReference>
<dbReference type="PROSITE" id="PS50943">
    <property type="entry name" value="HTH_CROC1"/>
    <property type="match status" value="1"/>
</dbReference>
<dbReference type="Pfam" id="PF19054">
    <property type="entry name" value="DUF5753"/>
    <property type="match status" value="1"/>
</dbReference>
<dbReference type="GO" id="GO:0003677">
    <property type="term" value="F:DNA binding"/>
    <property type="evidence" value="ECO:0007669"/>
    <property type="project" value="InterPro"/>
</dbReference>
<dbReference type="AlphaFoldDB" id="A0A9W6SU19"/>
<dbReference type="InterPro" id="IPR010982">
    <property type="entry name" value="Lambda_DNA-bd_dom_sf"/>
</dbReference>
<name>A0A9W6SU19_9ACTN</name>